<accession>A0A7J8EF90</accession>
<feature type="compositionally biased region" description="Basic residues" evidence="1">
    <location>
        <begin position="46"/>
        <end position="58"/>
    </location>
</feature>
<sequence length="234" mass="25347">MTNEDLRPMSTNEGQVSLTMEGHSRPEVSVATWAAGDPGLVDCRGRRIPPPKPPRLHRPQPIPKPPRLHRPPTPPQPKMDRQLKVFNCNWELGAEFKWTRPDDLELKEAEPRGEKGGGGWGVELHRSLWGRVGARHSGSTPRGCPGAKTGLRLVVRWTSGGEHVLLRALGCGWVLSLGGTWKCRHAGDLFSSHNSSTSPGGRASCRPSQGARCRDRPGGVSSSRGPAASSSRCS</sequence>
<gene>
    <name evidence="2" type="ORF">HJG59_008891</name>
</gene>
<feature type="region of interest" description="Disordered" evidence="1">
    <location>
        <begin position="1"/>
        <end position="24"/>
    </location>
</feature>
<evidence type="ECO:0000313" key="3">
    <source>
        <dbReference type="Proteomes" id="UP000550707"/>
    </source>
</evidence>
<evidence type="ECO:0000256" key="1">
    <source>
        <dbReference type="SAM" id="MobiDB-lite"/>
    </source>
</evidence>
<feature type="region of interest" description="Disordered" evidence="1">
    <location>
        <begin position="37"/>
        <end position="80"/>
    </location>
</feature>
<feature type="region of interest" description="Disordered" evidence="1">
    <location>
        <begin position="192"/>
        <end position="234"/>
    </location>
</feature>
<evidence type="ECO:0000313" key="2">
    <source>
        <dbReference type="EMBL" id="KAF6433839.1"/>
    </source>
</evidence>
<organism evidence="2 3">
    <name type="scientific">Molossus molossus</name>
    <name type="common">Pallas' mastiff bat</name>
    <name type="synonym">Vespertilio molossus</name>
    <dbReference type="NCBI Taxonomy" id="27622"/>
    <lineage>
        <taxon>Eukaryota</taxon>
        <taxon>Metazoa</taxon>
        <taxon>Chordata</taxon>
        <taxon>Craniata</taxon>
        <taxon>Vertebrata</taxon>
        <taxon>Euteleostomi</taxon>
        <taxon>Mammalia</taxon>
        <taxon>Eutheria</taxon>
        <taxon>Laurasiatheria</taxon>
        <taxon>Chiroptera</taxon>
        <taxon>Yangochiroptera</taxon>
        <taxon>Molossidae</taxon>
        <taxon>Molossus</taxon>
    </lineage>
</organism>
<feature type="compositionally biased region" description="Low complexity" evidence="1">
    <location>
        <begin position="218"/>
        <end position="234"/>
    </location>
</feature>
<dbReference type="AlphaFoldDB" id="A0A7J8EF90"/>
<proteinExistence type="predicted"/>
<name>A0A7J8EF90_MOLMO</name>
<reference evidence="2 3" key="1">
    <citation type="journal article" date="2020" name="Nature">
        <title>Six reference-quality genomes reveal evolution of bat adaptations.</title>
        <authorList>
            <person name="Jebb D."/>
            <person name="Huang Z."/>
            <person name="Pippel M."/>
            <person name="Hughes G.M."/>
            <person name="Lavrichenko K."/>
            <person name="Devanna P."/>
            <person name="Winkler S."/>
            <person name="Jermiin L.S."/>
            <person name="Skirmuntt E.C."/>
            <person name="Katzourakis A."/>
            <person name="Burkitt-Gray L."/>
            <person name="Ray D.A."/>
            <person name="Sullivan K.A.M."/>
            <person name="Roscito J.G."/>
            <person name="Kirilenko B.M."/>
            <person name="Davalos L.M."/>
            <person name="Corthals A.P."/>
            <person name="Power M.L."/>
            <person name="Jones G."/>
            <person name="Ransome R.D."/>
            <person name="Dechmann D.K.N."/>
            <person name="Locatelli A.G."/>
            <person name="Puechmaille S.J."/>
            <person name="Fedrigo O."/>
            <person name="Jarvis E.D."/>
            <person name="Hiller M."/>
            <person name="Vernes S.C."/>
            <person name="Myers E.W."/>
            <person name="Teeling E.C."/>
        </authorList>
    </citation>
    <scope>NUCLEOTIDE SEQUENCE [LARGE SCALE GENOMIC DNA]</scope>
    <source>
        <strain evidence="2">MMolMol1</strain>
        <tissue evidence="2">Muscle</tissue>
    </source>
</reference>
<dbReference type="EMBL" id="JACASF010000014">
    <property type="protein sequence ID" value="KAF6433839.1"/>
    <property type="molecule type" value="Genomic_DNA"/>
</dbReference>
<protein>
    <submittedName>
        <fullName evidence="2">Uncharacterized protein</fullName>
    </submittedName>
</protein>
<dbReference type="InParanoid" id="A0A7J8EF90"/>
<keyword evidence="3" id="KW-1185">Reference proteome</keyword>
<feature type="compositionally biased region" description="Polar residues" evidence="1">
    <location>
        <begin position="8"/>
        <end position="18"/>
    </location>
</feature>
<feature type="compositionally biased region" description="Pro residues" evidence="1">
    <location>
        <begin position="60"/>
        <end position="77"/>
    </location>
</feature>
<comment type="caution">
    <text evidence="2">The sequence shown here is derived from an EMBL/GenBank/DDBJ whole genome shotgun (WGS) entry which is preliminary data.</text>
</comment>
<dbReference type="Proteomes" id="UP000550707">
    <property type="component" value="Unassembled WGS sequence"/>
</dbReference>